<evidence type="ECO:0000313" key="3">
    <source>
        <dbReference type="EMBL" id="RKO61822.1"/>
    </source>
</evidence>
<feature type="coiled-coil region" evidence="1">
    <location>
        <begin position="94"/>
        <end position="121"/>
    </location>
</feature>
<dbReference type="RefSeq" id="WP_120669271.1">
    <property type="nucleotide sequence ID" value="NZ_AZRV01000035.1"/>
</dbReference>
<feature type="transmembrane region" description="Helical" evidence="2">
    <location>
        <begin position="35"/>
        <end position="52"/>
    </location>
</feature>
<name>A0A420VDQ4_9BACI</name>
<dbReference type="EMBL" id="AZRV01000035">
    <property type="protein sequence ID" value="RKO61822.1"/>
    <property type="molecule type" value="Genomic_DNA"/>
</dbReference>
<accession>A0A420VDQ4</accession>
<keyword evidence="2" id="KW-0812">Transmembrane</keyword>
<dbReference type="Proteomes" id="UP000286235">
    <property type="component" value="Unassembled WGS sequence"/>
</dbReference>
<evidence type="ECO:0000256" key="1">
    <source>
        <dbReference type="SAM" id="Coils"/>
    </source>
</evidence>
<reference evidence="3 4" key="1">
    <citation type="submission" date="2013-12" db="EMBL/GenBank/DDBJ databases">
        <title>Genome and proteome characterization of Caldibacillus debilis GB1 derived from a cellulolytic aero-tolerant co-culture.</title>
        <authorList>
            <person name="Wushke S.T."/>
            <person name="Zhang X."/>
            <person name="Fristensky B."/>
            <person name="Wilkins J.A."/>
            <person name="Levin D.B."/>
            <person name="Sparling R."/>
        </authorList>
    </citation>
    <scope>NUCLEOTIDE SEQUENCE [LARGE SCALE GENOMIC DNA]</scope>
    <source>
        <strain evidence="3 4">GB1</strain>
    </source>
</reference>
<sequence length="158" mass="18971">MKLTLNRSLHLIFYLASLFIIVSVLTMPLEVWEKIIHSFAWIYLVLLYAYFFDENPPKFLRVELLYGTATEEYYDEFFEELLGLSQYSLSLMRKIQLHEDYREVNRSILELEQKYHEIKQMNPPEKYADRHLAIMEDIRGFLDGLKEGDYYLGPNRIS</sequence>
<keyword evidence="2" id="KW-0472">Membrane</keyword>
<gene>
    <name evidence="3" type="ORF">Cdeb_01317</name>
</gene>
<proteinExistence type="predicted"/>
<protein>
    <submittedName>
        <fullName evidence="3">Uncharacterized protein</fullName>
    </submittedName>
</protein>
<evidence type="ECO:0000313" key="4">
    <source>
        <dbReference type="Proteomes" id="UP000286235"/>
    </source>
</evidence>
<evidence type="ECO:0000256" key="2">
    <source>
        <dbReference type="SAM" id="Phobius"/>
    </source>
</evidence>
<feature type="transmembrane region" description="Helical" evidence="2">
    <location>
        <begin position="12"/>
        <end position="29"/>
    </location>
</feature>
<keyword evidence="1" id="KW-0175">Coiled coil</keyword>
<comment type="caution">
    <text evidence="3">The sequence shown here is derived from an EMBL/GenBank/DDBJ whole genome shotgun (WGS) entry which is preliminary data.</text>
</comment>
<keyword evidence="4" id="KW-1185">Reference proteome</keyword>
<dbReference type="AlphaFoldDB" id="A0A420VDQ4"/>
<keyword evidence="2" id="KW-1133">Transmembrane helix</keyword>
<organism evidence="3 4">
    <name type="scientific">Caldibacillus debilis GB1</name>
    <dbReference type="NCBI Taxonomy" id="1339248"/>
    <lineage>
        <taxon>Bacteria</taxon>
        <taxon>Bacillati</taxon>
        <taxon>Bacillota</taxon>
        <taxon>Bacilli</taxon>
        <taxon>Bacillales</taxon>
        <taxon>Bacillaceae</taxon>
        <taxon>Caldibacillus</taxon>
    </lineage>
</organism>